<dbReference type="AlphaFoldDB" id="A0A7Y3WT47"/>
<proteinExistence type="predicted"/>
<gene>
    <name evidence="1" type="ORF">HLQ16_11890</name>
</gene>
<organism evidence="1 2">
    <name type="scientific">Clostridium estertheticum</name>
    <dbReference type="NCBI Taxonomy" id="238834"/>
    <lineage>
        <taxon>Bacteria</taxon>
        <taxon>Bacillati</taxon>
        <taxon>Bacillota</taxon>
        <taxon>Clostridia</taxon>
        <taxon>Eubacteriales</taxon>
        <taxon>Clostridiaceae</taxon>
        <taxon>Clostridium</taxon>
    </lineage>
</organism>
<dbReference type="EMBL" id="JABEYB010000008">
    <property type="protein sequence ID" value="NNU76635.1"/>
    <property type="molecule type" value="Genomic_DNA"/>
</dbReference>
<name>A0A7Y3WT47_9CLOT</name>
<comment type="caution">
    <text evidence="1">The sequence shown here is derived from an EMBL/GenBank/DDBJ whole genome shotgun (WGS) entry which is preliminary data.</text>
</comment>
<reference evidence="1 2" key="1">
    <citation type="submission" date="2020-05" db="EMBL/GenBank/DDBJ databases">
        <title>Complete genome of Clostridium estertheticum subspecies estertheticum, isolated from Vacuum packed lamb meat from New Zealand imported to Switzerland.</title>
        <authorList>
            <person name="Wambui J."/>
            <person name="Stevens M.J.A."/>
            <person name="Stephan R."/>
        </authorList>
    </citation>
    <scope>NUCLEOTIDE SEQUENCE [LARGE SCALE GENOMIC DNA]</scope>
    <source>
        <strain evidence="1 2">CEST001</strain>
    </source>
</reference>
<sequence length="71" mass="8446">MPKNQRNHMVKLNMNHMELKKSSIEFLRYIPIAKIIYINGDIDYLRSIKNEIKLITKDSISISYSANCCWR</sequence>
<dbReference type="Proteomes" id="UP000531659">
    <property type="component" value="Unassembled WGS sequence"/>
</dbReference>
<evidence type="ECO:0000313" key="1">
    <source>
        <dbReference type="EMBL" id="NNU76635.1"/>
    </source>
</evidence>
<accession>A0A7Y3WT47</accession>
<protein>
    <submittedName>
        <fullName evidence="1">Uncharacterized protein</fullName>
    </submittedName>
</protein>
<evidence type="ECO:0000313" key="2">
    <source>
        <dbReference type="Proteomes" id="UP000531659"/>
    </source>
</evidence>
<dbReference type="RefSeq" id="WP_171297337.1">
    <property type="nucleotide sequence ID" value="NZ_JABEYB010000008.1"/>
</dbReference>